<gene>
    <name evidence="1" type="ORF">JT362_11440</name>
</gene>
<evidence type="ECO:0000313" key="1">
    <source>
        <dbReference type="EMBL" id="MCT2583731.1"/>
    </source>
</evidence>
<proteinExistence type="predicted"/>
<protein>
    <submittedName>
        <fullName evidence="1">Uncharacterized protein</fullName>
    </submittedName>
</protein>
<accession>A0ABT2J7A3</accession>
<comment type="caution">
    <text evidence="1">The sequence shown here is derived from an EMBL/GenBank/DDBJ whole genome shotgun (WGS) entry which is preliminary data.</text>
</comment>
<dbReference type="InterPro" id="IPR046178">
    <property type="entry name" value="DUF6187"/>
</dbReference>
<dbReference type="Proteomes" id="UP001156441">
    <property type="component" value="Unassembled WGS sequence"/>
</dbReference>
<dbReference type="EMBL" id="JAFFZE010000010">
    <property type="protein sequence ID" value="MCT2583731.1"/>
    <property type="molecule type" value="Genomic_DNA"/>
</dbReference>
<evidence type="ECO:0000313" key="2">
    <source>
        <dbReference type="Proteomes" id="UP001156441"/>
    </source>
</evidence>
<reference evidence="1 2" key="1">
    <citation type="submission" date="2021-02" db="EMBL/GenBank/DDBJ databases">
        <title>Actinophytocola xerophila sp. nov., isolated from soil of cotton cropping field.</title>
        <authorList>
            <person name="Huang R."/>
            <person name="Chen X."/>
            <person name="Ge X."/>
            <person name="Liu W."/>
        </authorList>
    </citation>
    <scope>NUCLEOTIDE SEQUENCE [LARGE SCALE GENOMIC DNA]</scope>
    <source>
        <strain evidence="1 2">S1-96</strain>
    </source>
</reference>
<organism evidence="1 2">
    <name type="scientific">Actinophytocola gossypii</name>
    <dbReference type="NCBI Taxonomy" id="2812003"/>
    <lineage>
        <taxon>Bacteria</taxon>
        <taxon>Bacillati</taxon>
        <taxon>Actinomycetota</taxon>
        <taxon>Actinomycetes</taxon>
        <taxon>Pseudonocardiales</taxon>
        <taxon>Pseudonocardiaceae</taxon>
    </lineage>
</organism>
<sequence length="149" mass="16040">MSEYDTAFSLPSVDDDPDTELGVLLMGLGPERLLAGLGAAGPDDDPATVTLLVDQLRHGVRGEHAMTEALATGGARWRRARRALLAAEPAAPVRTAALRRRWETALATVRAAVRPSGRAELVYLAACWQRRDEIDRLTEDDSVTPGLPS</sequence>
<name>A0ABT2J7A3_9PSEU</name>
<dbReference type="Pfam" id="PF19685">
    <property type="entry name" value="DUF6187"/>
    <property type="match status" value="1"/>
</dbReference>
<dbReference type="RefSeq" id="WP_260191115.1">
    <property type="nucleotide sequence ID" value="NZ_JAFFZE010000010.1"/>
</dbReference>
<keyword evidence="2" id="KW-1185">Reference proteome</keyword>